<protein>
    <submittedName>
        <fullName evidence="2">Uncharacterized protein</fullName>
    </submittedName>
</protein>
<evidence type="ECO:0000256" key="1">
    <source>
        <dbReference type="SAM" id="MobiDB-lite"/>
    </source>
</evidence>
<gene>
    <name evidence="2" type="ORF">QE152_g1827</name>
</gene>
<sequence>MEKDAERREKGSGEMKRSVGSGVEEMEKEAERREKREKAGARRREGREREVESGKEREVEKKQYFPNIYYGYDRQIQIVKVKPLLDINTLPTGHSTNKF</sequence>
<feature type="region of interest" description="Disordered" evidence="1">
    <location>
        <begin position="1"/>
        <end position="58"/>
    </location>
</feature>
<keyword evidence="3" id="KW-1185">Reference proteome</keyword>
<organism evidence="2 3">
    <name type="scientific">Popillia japonica</name>
    <name type="common">Japanese beetle</name>
    <dbReference type="NCBI Taxonomy" id="7064"/>
    <lineage>
        <taxon>Eukaryota</taxon>
        <taxon>Metazoa</taxon>
        <taxon>Ecdysozoa</taxon>
        <taxon>Arthropoda</taxon>
        <taxon>Hexapoda</taxon>
        <taxon>Insecta</taxon>
        <taxon>Pterygota</taxon>
        <taxon>Neoptera</taxon>
        <taxon>Endopterygota</taxon>
        <taxon>Coleoptera</taxon>
        <taxon>Polyphaga</taxon>
        <taxon>Scarabaeiformia</taxon>
        <taxon>Scarabaeidae</taxon>
        <taxon>Rutelinae</taxon>
        <taxon>Popillia</taxon>
    </lineage>
</organism>
<comment type="caution">
    <text evidence="2">The sequence shown here is derived from an EMBL/GenBank/DDBJ whole genome shotgun (WGS) entry which is preliminary data.</text>
</comment>
<accession>A0AAW1N4U2</accession>
<feature type="compositionally biased region" description="Basic and acidic residues" evidence="1">
    <location>
        <begin position="1"/>
        <end position="17"/>
    </location>
</feature>
<evidence type="ECO:0000313" key="3">
    <source>
        <dbReference type="Proteomes" id="UP001458880"/>
    </source>
</evidence>
<dbReference type="AlphaFoldDB" id="A0AAW1N4U2"/>
<evidence type="ECO:0000313" key="2">
    <source>
        <dbReference type="EMBL" id="KAK9753672.1"/>
    </source>
</evidence>
<reference evidence="2 3" key="1">
    <citation type="journal article" date="2024" name="BMC Genomics">
        <title>De novo assembly and annotation of Popillia japonica's genome with initial clues to its potential as an invasive pest.</title>
        <authorList>
            <person name="Cucini C."/>
            <person name="Boschi S."/>
            <person name="Funari R."/>
            <person name="Cardaioli E."/>
            <person name="Iannotti N."/>
            <person name="Marturano G."/>
            <person name="Paoli F."/>
            <person name="Bruttini M."/>
            <person name="Carapelli A."/>
            <person name="Frati F."/>
            <person name="Nardi F."/>
        </authorList>
    </citation>
    <scope>NUCLEOTIDE SEQUENCE [LARGE SCALE GENOMIC DNA]</scope>
    <source>
        <strain evidence="2">DMR45628</strain>
    </source>
</reference>
<dbReference type="Proteomes" id="UP001458880">
    <property type="component" value="Unassembled WGS sequence"/>
</dbReference>
<dbReference type="EMBL" id="JASPKY010000011">
    <property type="protein sequence ID" value="KAK9753672.1"/>
    <property type="molecule type" value="Genomic_DNA"/>
</dbReference>
<feature type="compositionally biased region" description="Basic and acidic residues" evidence="1">
    <location>
        <begin position="29"/>
        <end position="58"/>
    </location>
</feature>
<name>A0AAW1N4U2_POPJA</name>
<proteinExistence type="predicted"/>